<reference evidence="2" key="1">
    <citation type="journal article" date="2022" name="bioRxiv">
        <title>Sequencing and chromosome-scale assembly of the giantPleurodeles waltlgenome.</title>
        <authorList>
            <person name="Brown T."/>
            <person name="Elewa A."/>
            <person name="Iarovenko S."/>
            <person name="Subramanian E."/>
            <person name="Araus A.J."/>
            <person name="Petzold A."/>
            <person name="Susuki M."/>
            <person name="Suzuki K.-i.T."/>
            <person name="Hayashi T."/>
            <person name="Toyoda A."/>
            <person name="Oliveira C."/>
            <person name="Osipova E."/>
            <person name="Leigh N.D."/>
            <person name="Simon A."/>
            <person name="Yun M.H."/>
        </authorList>
    </citation>
    <scope>NUCLEOTIDE SEQUENCE</scope>
    <source>
        <strain evidence="2">20211129_DDA</strain>
        <tissue evidence="2">Liver</tissue>
    </source>
</reference>
<comment type="caution">
    <text evidence="2">The sequence shown here is derived from an EMBL/GenBank/DDBJ whole genome shotgun (WGS) entry which is preliminary data.</text>
</comment>
<proteinExistence type="predicted"/>
<name>A0AAV7M1W9_PLEWA</name>
<sequence>MGGLAQPRGHFRGGLVARAQAPARGAAVGPSYLTSRMAAATCTPQTVPVPSRGRSRAGLRLLTEETGNDHRTGGERETFLLKRVNLQTL</sequence>
<organism evidence="2 3">
    <name type="scientific">Pleurodeles waltl</name>
    <name type="common">Iberian ribbed newt</name>
    <dbReference type="NCBI Taxonomy" id="8319"/>
    <lineage>
        <taxon>Eukaryota</taxon>
        <taxon>Metazoa</taxon>
        <taxon>Chordata</taxon>
        <taxon>Craniata</taxon>
        <taxon>Vertebrata</taxon>
        <taxon>Euteleostomi</taxon>
        <taxon>Amphibia</taxon>
        <taxon>Batrachia</taxon>
        <taxon>Caudata</taxon>
        <taxon>Salamandroidea</taxon>
        <taxon>Salamandridae</taxon>
        <taxon>Pleurodelinae</taxon>
        <taxon>Pleurodeles</taxon>
    </lineage>
</organism>
<dbReference type="Proteomes" id="UP001066276">
    <property type="component" value="Chromosome 10"/>
</dbReference>
<evidence type="ECO:0000256" key="1">
    <source>
        <dbReference type="SAM" id="MobiDB-lite"/>
    </source>
</evidence>
<dbReference type="AlphaFoldDB" id="A0AAV7M1W9"/>
<gene>
    <name evidence="2" type="ORF">NDU88_000253</name>
</gene>
<evidence type="ECO:0000313" key="3">
    <source>
        <dbReference type="Proteomes" id="UP001066276"/>
    </source>
</evidence>
<evidence type="ECO:0000313" key="2">
    <source>
        <dbReference type="EMBL" id="KAJ1095083.1"/>
    </source>
</evidence>
<feature type="region of interest" description="Disordered" evidence="1">
    <location>
        <begin position="44"/>
        <end position="73"/>
    </location>
</feature>
<accession>A0AAV7M1W9</accession>
<protein>
    <submittedName>
        <fullName evidence="2">Uncharacterized protein</fullName>
    </submittedName>
</protein>
<dbReference type="EMBL" id="JANPWB010000014">
    <property type="protein sequence ID" value="KAJ1095083.1"/>
    <property type="molecule type" value="Genomic_DNA"/>
</dbReference>
<keyword evidence="3" id="KW-1185">Reference proteome</keyword>